<dbReference type="RefSeq" id="WP_315910028.1">
    <property type="nucleotide sequence ID" value="NZ_JAOPKC010000024.1"/>
</dbReference>
<dbReference type="PANTHER" id="PTHR39967:SF1">
    <property type="entry name" value="ISH14-TYPE TRANSPOSASE HSIRS44"/>
    <property type="match status" value="1"/>
</dbReference>
<dbReference type="PANTHER" id="PTHR39967">
    <property type="match status" value="1"/>
</dbReference>
<proteinExistence type="predicted"/>
<organism evidence="1 2">
    <name type="scientific">Halapricum hydrolyticum</name>
    <dbReference type="NCBI Taxonomy" id="2979991"/>
    <lineage>
        <taxon>Archaea</taxon>
        <taxon>Methanobacteriati</taxon>
        <taxon>Methanobacteriota</taxon>
        <taxon>Stenosarchaea group</taxon>
        <taxon>Halobacteria</taxon>
        <taxon>Halobacteriales</taxon>
        <taxon>Haloarculaceae</taxon>
        <taxon>Halapricum</taxon>
    </lineage>
</organism>
<dbReference type="EMBL" id="JAOPKC010000024">
    <property type="protein sequence ID" value="MCU4719280.1"/>
    <property type="molecule type" value="Genomic_DNA"/>
</dbReference>
<sequence length="212" mass="24737">MPDLERLSDAITWIDLSFVERRRTPEWAIQVGIRCHLAGMSLRDESRFIDELGVQRSHVAIHEWVHKADLQPLSTVTADQLAVDEKMIRLHGQEFWLYGAVDPQTNEILHVSLFPTATKQTTRWFLAELHRRYRLDDVVFLVDDADYLGPVLAEDGYRFRILAHGNRNSIERVFCEVERRTSSFANSFSHIELETAQEWLEAFAVYHNSRQT</sequence>
<accession>A0ABT2Q6W6</accession>
<dbReference type="Proteomes" id="UP001208186">
    <property type="component" value="Unassembled WGS sequence"/>
</dbReference>
<name>A0ABT2Q6W6_9EURY</name>
<dbReference type="NCBIfam" id="NF033587">
    <property type="entry name" value="transpos_IS6"/>
    <property type="match status" value="1"/>
</dbReference>
<reference evidence="2" key="1">
    <citation type="submission" date="2023-07" db="EMBL/GenBank/DDBJ databases">
        <title>Enrichment on poylsaccharides allowed isolation of novel metabolic and taxonomic groups of Haloarchaea.</title>
        <authorList>
            <person name="Sorokin D.Y."/>
            <person name="Elcheninov A.G."/>
            <person name="Khizhniak T.V."/>
            <person name="Kolganova T.V."/>
            <person name="Kublanov I.V."/>
        </authorList>
    </citation>
    <scope>NUCLEOTIDE SEQUENCE [LARGE SCALE GENOMIC DNA]</scope>
    <source>
        <strain evidence="2">HArc-curdl5-1</strain>
    </source>
</reference>
<keyword evidence="2" id="KW-1185">Reference proteome</keyword>
<evidence type="ECO:0000313" key="2">
    <source>
        <dbReference type="Proteomes" id="UP001208186"/>
    </source>
</evidence>
<gene>
    <name evidence="1" type="ORF">OB916_14605</name>
</gene>
<dbReference type="InterPro" id="IPR047930">
    <property type="entry name" value="Transpos_IS6"/>
</dbReference>
<protein>
    <submittedName>
        <fullName evidence="1">IS6 family transposase</fullName>
    </submittedName>
</protein>
<evidence type="ECO:0000313" key="1">
    <source>
        <dbReference type="EMBL" id="MCU4719280.1"/>
    </source>
</evidence>
<comment type="caution">
    <text evidence="1">The sequence shown here is derived from an EMBL/GenBank/DDBJ whole genome shotgun (WGS) entry which is preliminary data.</text>
</comment>